<reference evidence="2 3" key="1">
    <citation type="submission" date="2017-05" db="EMBL/GenBank/DDBJ databases">
        <authorList>
            <person name="Varghese N."/>
            <person name="Submissions S."/>
        </authorList>
    </citation>
    <scope>NUCLEOTIDE SEQUENCE [LARGE SCALE GENOMIC DNA]</scope>
    <source>
        <strain evidence="2 3">DSM 28009</strain>
    </source>
</reference>
<dbReference type="OrthoDB" id="8480707at2"/>
<dbReference type="AlphaFoldDB" id="A0A521ET91"/>
<gene>
    <name evidence="2" type="ORF">SAMN06265380_11394</name>
</gene>
<evidence type="ECO:0000256" key="1">
    <source>
        <dbReference type="SAM" id="Phobius"/>
    </source>
</evidence>
<keyword evidence="3" id="KW-1185">Reference proteome</keyword>
<dbReference type="CDD" id="cd00229">
    <property type="entry name" value="SGNH_hydrolase"/>
    <property type="match status" value="1"/>
</dbReference>
<keyword evidence="1" id="KW-1133">Transmembrane helix</keyword>
<dbReference type="EMBL" id="FXTE01000013">
    <property type="protein sequence ID" value="SMO87139.1"/>
    <property type="molecule type" value="Genomic_DNA"/>
</dbReference>
<proteinExistence type="predicted"/>
<organism evidence="2 3">
    <name type="scientific">Ruegeria faecimaris</name>
    <dbReference type="NCBI Taxonomy" id="686389"/>
    <lineage>
        <taxon>Bacteria</taxon>
        <taxon>Pseudomonadati</taxon>
        <taxon>Pseudomonadota</taxon>
        <taxon>Alphaproteobacteria</taxon>
        <taxon>Rhodobacterales</taxon>
        <taxon>Roseobacteraceae</taxon>
        <taxon>Ruegeria</taxon>
    </lineage>
</organism>
<name>A0A521ET91_9RHOB</name>
<dbReference type="Gene3D" id="3.40.50.1110">
    <property type="entry name" value="SGNH hydrolase"/>
    <property type="match status" value="1"/>
</dbReference>
<dbReference type="GO" id="GO:0016788">
    <property type="term" value="F:hydrolase activity, acting on ester bonds"/>
    <property type="evidence" value="ECO:0007669"/>
    <property type="project" value="UniProtKB-ARBA"/>
</dbReference>
<keyword evidence="1" id="KW-0812">Transmembrane</keyword>
<keyword evidence="1" id="KW-0472">Membrane</keyword>
<evidence type="ECO:0000313" key="3">
    <source>
        <dbReference type="Proteomes" id="UP000319555"/>
    </source>
</evidence>
<evidence type="ECO:0008006" key="4">
    <source>
        <dbReference type="Google" id="ProtNLM"/>
    </source>
</evidence>
<feature type="transmembrane region" description="Helical" evidence="1">
    <location>
        <begin position="21"/>
        <end position="44"/>
    </location>
</feature>
<evidence type="ECO:0000313" key="2">
    <source>
        <dbReference type="EMBL" id="SMO87139.1"/>
    </source>
</evidence>
<dbReference type="InterPro" id="IPR036514">
    <property type="entry name" value="SGNH_hydro_sf"/>
</dbReference>
<accession>A0A521ET91</accession>
<dbReference type="SUPFAM" id="SSF52266">
    <property type="entry name" value="SGNH hydrolase"/>
    <property type="match status" value="1"/>
</dbReference>
<dbReference type="RefSeq" id="WP_142639259.1">
    <property type="nucleotide sequence ID" value="NZ_CANMDC010000012.1"/>
</dbReference>
<protein>
    <recommendedName>
        <fullName evidence="4">GDSL-like Lipase/Acylhydrolase family protein</fullName>
    </recommendedName>
</protein>
<sequence>MSGNDDVGMGRMRPVTKFFMILIYALFLFLLVELLSYFTVVYVYDNTLGNTAERHLYSSIRGHKLNPDYQRGFDTGGQRIHSDQGFRHDTLIEQPKPDDTFRIFLMGGSTAYAIGSQGSIYPDHPTLTNQETVAYFLQQDLRERLGDQMPGVTIEVINAGVVAYHSFQHVLYLYETLYEYSPDMIVFLDGHNDFYNVGVDNPVQSYAYSSARMIDALNDRKPFFSAYAFLRYPAQYSYTFKLASKFTQGLFDRYEIPKNITYGDVTALQRDFSAELAQTAKVGFLRNYKLIETFGDYHGFCYHVFLQPEVVYEDTNVLSETDREIAQLTRDWYKPGREDLMHRARVDFPALFEEANVPFTDIAEIGGPLHKDKVLYVDYTHLTPEGSKLVAARMLPVVAERISQCKTPS</sequence>
<dbReference type="Proteomes" id="UP000319555">
    <property type="component" value="Unassembled WGS sequence"/>
</dbReference>